<evidence type="ECO:0000256" key="6">
    <source>
        <dbReference type="SAM" id="Phobius"/>
    </source>
</evidence>
<evidence type="ECO:0000256" key="4">
    <source>
        <dbReference type="ARBA" id="ARBA00023136"/>
    </source>
</evidence>
<feature type="transmembrane region" description="Helical" evidence="6">
    <location>
        <begin position="306"/>
        <end position="326"/>
    </location>
</feature>
<evidence type="ECO:0000256" key="2">
    <source>
        <dbReference type="ARBA" id="ARBA00022692"/>
    </source>
</evidence>
<evidence type="ECO:0000256" key="1">
    <source>
        <dbReference type="ARBA" id="ARBA00004141"/>
    </source>
</evidence>
<keyword evidence="3 6" id="KW-1133">Transmembrane helix</keyword>
<dbReference type="AlphaFoldDB" id="K0KF22"/>
<sequence>MSRNVENYREDSDQEWNVQDSINSTSSNSPLFNDASRLEQGKRDVKQTTKLTDDVDSNESSVFGQDRDRLQCTLKQRHIQMLALIDVFGTGIFLSSGGVLATTGPAGMLLAYAIVAIIVGMNQMALAEVASLMPVSSATVRHLEQFIDPAWSFAFGWISVWSCMLPGQISSSAVLISYWTDISEAAWITIIIALILATNSYNIRFYAEIEFGFAIIKIMLLAGLIIISIVITSGGGPTHEVIGFKFWHKPGPFNEYIAKGNLGKFIGFWKVLTGAVYSYGGVQSVPALAAETENPRRTVFSACKRIFYRSMIIMLITVLCLTLIVASDDPKLTNSTGNAQSSPFVIAVNNAKIKVVPHIINAGILTSAFSDANLSIVHGARTMFALAVKRQAPRIFLKTNRNGLPWVGTIFFAAFTPLAYMNVSKNSANVFNWFQTLSSANYLLGWILMSANHIHMTRAMKVQGISRDRLPHKFKYGPQAAWISGIAAIIVLITGGFKNFIPGHFQIDNFFAAYFILPFSFGLFLFWKIFKKTRYLRPHEVDLAPLFKDVEENPEPPAPKLRSWDYLKVLLWA</sequence>
<organism evidence="8 9">
    <name type="scientific">Wickerhamomyces ciferrii (strain ATCC 14091 / BCRC 22168 / CBS 111 / JCM 3599 / NBRC 0793 / NRRL Y-1031 F-60-10)</name>
    <name type="common">Yeast</name>
    <name type="synonym">Pichia ciferrii</name>
    <dbReference type="NCBI Taxonomy" id="1206466"/>
    <lineage>
        <taxon>Eukaryota</taxon>
        <taxon>Fungi</taxon>
        <taxon>Dikarya</taxon>
        <taxon>Ascomycota</taxon>
        <taxon>Saccharomycotina</taxon>
        <taxon>Saccharomycetes</taxon>
        <taxon>Phaffomycetales</taxon>
        <taxon>Wickerhamomycetaceae</taxon>
        <taxon>Wickerhamomyces</taxon>
    </lineage>
</organism>
<dbReference type="PANTHER" id="PTHR43341">
    <property type="entry name" value="AMINO ACID PERMEASE"/>
    <property type="match status" value="1"/>
</dbReference>
<dbReference type="Pfam" id="PF00324">
    <property type="entry name" value="AA_permease"/>
    <property type="match status" value="1"/>
</dbReference>
<keyword evidence="9" id="KW-1185">Reference proteome</keyword>
<evidence type="ECO:0000313" key="9">
    <source>
        <dbReference type="Proteomes" id="UP000009328"/>
    </source>
</evidence>
<feature type="transmembrane region" description="Helical" evidence="6">
    <location>
        <begin position="509"/>
        <end position="527"/>
    </location>
</feature>
<dbReference type="InterPro" id="IPR004841">
    <property type="entry name" value="AA-permease/SLC12A_dom"/>
</dbReference>
<name>K0KF22_WICCF</name>
<reference evidence="8 9" key="1">
    <citation type="journal article" date="2012" name="Eukaryot. Cell">
        <title>Draft genome sequence of Wickerhamomyces ciferrii NRRL Y-1031 F-60-10.</title>
        <authorList>
            <person name="Schneider J."/>
            <person name="Andrea H."/>
            <person name="Blom J."/>
            <person name="Jaenicke S."/>
            <person name="Ruckert C."/>
            <person name="Schorsch C."/>
            <person name="Szczepanowski R."/>
            <person name="Farwick M."/>
            <person name="Goesmann A."/>
            <person name="Puhler A."/>
            <person name="Schaffer S."/>
            <person name="Tauch A."/>
            <person name="Kohler T."/>
            <person name="Brinkrolf K."/>
        </authorList>
    </citation>
    <scope>NUCLEOTIDE SEQUENCE [LARGE SCALE GENOMIC DNA]</scope>
    <source>
        <strain evidence="9">ATCC 14091 / BCRC 22168 / CBS 111 / JCM 3599 / NBRC 0793 / NRRL Y-1031 F-60-10</strain>
    </source>
</reference>
<dbReference type="PANTHER" id="PTHR43341:SF18">
    <property type="entry name" value="AMINO ACID PERMEASE_ SLC12A DOMAIN-CONTAINING PROTEIN"/>
    <property type="match status" value="1"/>
</dbReference>
<comment type="caution">
    <text evidence="8">The sequence shown here is derived from an EMBL/GenBank/DDBJ whole genome shotgun (WGS) entry which is preliminary data.</text>
</comment>
<feature type="transmembrane region" description="Helical" evidence="6">
    <location>
        <begin position="154"/>
        <end position="179"/>
    </location>
</feature>
<feature type="compositionally biased region" description="Basic and acidic residues" evidence="5">
    <location>
        <begin position="1"/>
        <end position="11"/>
    </location>
</feature>
<feature type="transmembrane region" description="Helical" evidence="6">
    <location>
        <begin position="211"/>
        <end position="231"/>
    </location>
</feature>
<dbReference type="EMBL" id="CAIF01000088">
    <property type="protein sequence ID" value="CCH43735.1"/>
    <property type="molecule type" value="Genomic_DNA"/>
</dbReference>
<proteinExistence type="predicted"/>
<dbReference type="eggNOG" id="KOG1286">
    <property type="taxonomic scope" value="Eukaryota"/>
</dbReference>
<evidence type="ECO:0000313" key="8">
    <source>
        <dbReference type="EMBL" id="CCH43735.1"/>
    </source>
</evidence>
<feature type="region of interest" description="Disordered" evidence="5">
    <location>
        <begin position="1"/>
        <end position="61"/>
    </location>
</feature>
<dbReference type="GO" id="GO:0015171">
    <property type="term" value="F:amino acid transmembrane transporter activity"/>
    <property type="evidence" value="ECO:0007669"/>
    <property type="project" value="TreeGrafter"/>
</dbReference>
<evidence type="ECO:0000259" key="7">
    <source>
        <dbReference type="Pfam" id="PF00324"/>
    </source>
</evidence>
<keyword evidence="4 6" id="KW-0472">Membrane</keyword>
<dbReference type="Proteomes" id="UP000009328">
    <property type="component" value="Unassembled WGS sequence"/>
</dbReference>
<protein>
    <submittedName>
        <fullName evidence="8">Dicarboxylic amino acid permease</fullName>
    </submittedName>
</protein>
<feature type="transmembrane region" description="Helical" evidence="6">
    <location>
        <begin position="403"/>
        <end position="421"/>
    </location>
</feature>
<dbReference type="HOGENOM" id="CLU_007946_12_1_1"/>
<dbReference type="Gene3D" id="1.20.1740.10">
    <property type="entry name" value="Amino acid/polyamine transporter I"/>
    <property type="match status" value="1"/>
</dbReference>
<feature type="compositionally biased region" description="Basic and acidic residues" evidence="5">
    <location>
        <begin position="36"/>
        <end position="53"/>
    </location>
</feature>
<dbReference type="GO" id="GO:0016020">
    <property type="term" value="C:membrane"/>
    <property type="evidence" value="ECO:0007669"/>
    <property type="project" value="UniProtKB-SubCell"/>
</dbReference>
<feature type="transmembrane region" description="Helical" evidence="6">
    <location>
        <begin position="109"/>
        <end position="133"/>
    </location>
</feature>
<dbReference type="PIRSF" id="PIRSF006060">
    <property type="entry name" value="AA_transporter"/>
    <property type="match status" value="1"/>
</dbReference>
<feature type="transmembrane region" description="Helical" evidence="6">
    <location>
        <begin position="81"/>
        <end position="103"/>
    </location>
</feature>
<keyword evidence="2 6" id="KW-0812">Transmembrane</keyword>
<feature type="domain" description="Amino acid permease/ SLC12A" evidence="7">
    <location>
        <begin position="78"/>
        <end position="535"/>
    </location>
</feature>
<evidence type="ECO:0000256" key="3">
    <source>
        <dbReference type="ARBA" id="ARBA00022989"/>
    </source>
</evidence>
<feature type="transmembrane region" description="Helical" evidence="6">
    <location>
        <begin position="476"/>
        <end position="497"/>
    </location>
</feature>
<dbReference type="STRING" id="1206466.K0KF22"/>
<feature type="transmembrane region" description="Helical" evidence="6">
    <location>
        <begin position="433"/>
        <end position="455"/>
    </location>
</feature>
<gene>
    <name evidence="8" type="primary">AGP11</name>
    <name evidence="8" type="ORF">BN7_3289</name>
</gene>
<dbReference type="InParanoid" id="K0KF22"/>
<evidence type="ECO:0000256" key="5">
    <source>
        <dbReference type="SAM" id="MobiDB-lite"/>
    </source>
</evidence>
<comment type="subcellular location">
    <subcellularLocation>
        <location evidence="1">Membrane</location>
        <topology evidence="1">Multi-pass membrane protein</topology>
    </subcellularLocation>
</comment>
<feature type="compositionally biased region" description="Polar residues" evidence="5">
    <location>
        <begin position="15"/>
        <end position="31"/>
    </location>
</feature>
<feature type="transmembrane region" description="Helical" evidence="6">
    <location>
        <begin position="185"/>
        <end position="204"/>
    </location>
</feature>
<accession>K0KF22</accession>
<dbReference type="InterPro" id="IPR050524">
    <property type="entry name" value="APC_YAT"/>
</dbReference>